<protein>
    <submittedName>
        <fullName evidence="2">D-aminopeptidase</fullName>
        <ecNumber evidence="2">3.4.11.19</ecNumber>
    </submittedName>
</protein>
<dbReference type="Gene3D" id="3.60.70.12">
    <property type="entry name" value="L-amino peptidase D-ALA esterase/amidase"/>
    <property type="match status" value="1"/>
</dbReference>
<sequence>MGAVYVTNGFGKALGFTQVEELGTIETPIGLTNTLNIFLVANAIVDYMISDNPEIRSVNPVVGETNDGGLNDIRGRYIKKEHVFTAINNAKSGPIMEGAIGAGTGTRAFGFKGGIGTSSRVLPPEAGGYTVGVLVQTNFGGSLMINGAPVGRELKQSPFSSSIPYDEDEGSCMIVIATDAPLSNRNLKRIAKRVNHAFGRVGAHSPNGSGDYAIIFSTFKSTESDELTVDRTELKNRAMNGLFMATVEATEEAIINSLFMAETVSSKYGTSEALPVEETMTILKKYKALNWNKKLYPWKR</sequence>
<dbReference type="InterPro" id="IPR005321">
    <property type="entry name" value="Peptidase_S58_DmpA"/>
</dbReference>
<evidence type="ECO:0000256" key="1">
    <source>
        <dbReference type="ARBA" id="ARBA00007068"/>
    </source>
</evidence>
<accession>A0A160VIX1</accession>
<dbReference type="PANTHER" id="PTHR36512">
    <property type="entry name" value="D-AMINOPEPTIDASE"/>
    <property type="match status" value="1"/>
</dbReference>
<dbReference type="GO" id="GO:0004177">
    <property type="term" value="F:aminopeptidase activity"/>
    <property type="evidence" value="ECO:0007669"/>
    <property type="project" value="UniProtKB-KW"/>
</dbReference>
<dbReference type="SUPFAM" id="SSF56266">
    <property type="entry name" value="DmpA/ArgJ-like"/>
    <property type="match status" value="1"/>
</dbReference>
<keyword evidence="2" id="KW-0378">Hydrolase</keyword>
<dbReference type="InterPro" id="IPR016117">
    <property type="entry name" value="ArgJ-like_dom_sf"/>
</dbReference>
<keyword evidence="2" id="KW-0031">Aminopeptidase</keyword>
<evidence type="ECO:0000313" key="2">
    <source>
        <dbReference type="EMBL" id="CUV10785.1"/>
    </source>
</evidence>
<dbReference type="Pfam" id="PF03576">
    <property type="entry name" value="Peptidase_S58"/>
    <property type="match status" value="1"/>
</dbReference>
<name>A0A160VIX1_9ZZZZ</name>
<dbReference type="EMBL" id="FAXC01000497">
    <property type="protein sequence ID" value="CUV10785.1"/>
    <property type="molecule type" value="Genomic_DNA"/>
</dbReference>
<gene>
    <name evidence="2" type="ORF">MGWOODY_Mmi224</name>
</gene>
<reference evidence="2" key="1">
    <citation type="submission" date="2015-10" db="EMBL/GenBank/DDBJ databases">
        <authorList>
            <person name="Gilbert D.G."/>
        </authorList>
    </citation>
    <scope>NUCLEOTIDE SEQUENCE</scope>
</reference>
<dbReference type="AlphaFoldDB" id="A0A160VIX1"/>
<dbReference type="PANTHER" id="PTHR36512:SF3">
    <property type="entry name" value="BLR5678 PROTEIN"/>
    <property type="match status" value="1"/>
</dbReference>
<keyword evidence="2" id="KW-0645">Protease</keyword>
<proteinExistence type="inferred from homology"/>
<organism evidence="2">
    <name type="scientific">hydrothermal vent metagenome</name>
    <dbReference type="NCBI Taxonomy" id="652676"/>
    <lineage>
        <taxon>unclassified sequences</taxon>
        <taxon>metagenomes</taxon>
        <taxon>ecological metagenomes</taxon>
    </lineage>
</organism>
<dbReference type="EC" id="3.4.11.19" evidence="2"/>
<comment type="similarity">
    <text evidence="1">Belongs to the peptidase S58 family.</text>
</comment>